<feature type="transmembrane region" description="Helical" evidence="1">
    <location>
        <begin position="188"/>
        <end position="211"/>
    </location>
</feature>
<dbReference type="GO" id="GO:0016787">
    <property type="term" value="F:hydrolase activity"/>
    <property type="evidence" value="ECO:0007669"/>
    <property type="project" value="UniProtKB-KW"/>
</dbReference>
<evidence type="ECO:0000313" key="4">
    <source>
        <dbReference type="Proteomes" id="UP001597641"/>
    </source>
</evidence>
<accession>A0ABW6C4Y2</accession>
<feature type="transmembrane region" description="Helical" evidence="1">
    <location>
        <begin position="114"/>
        <end position="132"/>
    </location>
</feature>
<keyword evidence="1" id="KW-0472">Membrane</keyword>
<feature type="transmembrane region" description="Helical" evidence="1">
    <location>
        <begin position="76"/>
        <end position="94"/>
    </location>
</feature>
<dbReference type="EMBL" id="JBHUOX010000083">
    <property type="protein sequence ID" value="MFD3004046.1"/>
    <property type="molecule type" value="Genomic_DNA"/>
</dbReference>
<keyword evidence="3" id="KW-0378">Hydrolase</keyword>
<keyword evidence="1" id="KW-0812">Transmembrane</keyword>
<keyword evidence="1" id="KW-1133">Transmembrane helix</keyword>
<feature type="transmembrane region" description="Helical" evidence="1">
    <location>
        <begin position="12"/>
        <end position="30"/>
    </location>
</feature>
<feature type="transmembrane region" description="Helical" evidence="1">
    <location>
        <begin position="153"/>
        <end position="176"/>
    </location>
</feature>
<dbReference type="Proteomes" id="UP001597641">
    <property type="component" value="Unassembled WGS sequence"/>
</dbReference>
<dbReference type="Pfam" id="PF02517">
    <property type="entry name" value="Rce1-like"/>
    <property type="match status" value="1"/>
</dbReference>
<evidence type="ECO:0000259" key="2">
    <source>
        <dbReference type="Pfam" id="PF02517"/>
    </source>
</evidence>
<keyword evidence="4" id="KW-1185">Reference proteome</keyword>
<feature type="domain" description="CAAX prenyl protease 2/Lysostaphin resistance protein A-like" evidence="2">
    <location>
        <begin position="111"/>
        <end position="200"/>
    </location>
</feature>
<feature type="transmembrane region" description="Helical" evidence="1">
    <location>
        <begin position="36"/>
        <end position="55"/>
    </location>
</feature>
<dbReference type="RefSeq" id="WP_377492610.1">
    <property type="nucleotide sequence ID" value="NZ_JBHUOX010000083.1"/>
</dbReference>
<protein>
    <submittedName>
        <fullName evidence="3">CPBP family intramembrane glutamic endopeptidase</fullName>
        <ecNumber evidence="3">3.4.-.-</ecNumber>
    </submittedName>
</protein>
<organism evidence="3 4">
    <name type="scientific">Pontibacter toksunensis</name>
    <dbReference type="NCBI Taxonomy" id="1332631"/>
    <lineage>
        <taxon>Bacteria</taxon>
        <taxon>Pseudomonadati</taxon>
        <taxon>Bacteroidota</taxon>
        <taxon>Cytophagia</taxon>
        <taxon>Cytophagales</taxon>
        <taxon>Hymenobacteraceae</taxon>
        <taxon>Pontibacter</taxon>
    </lineage>
</organism>
<proteinExistence type="predicted"/>
<reference evidence="4" key="1">
    <citation type="journal article" date="2019" name="Int. J. Syst. Evol. Microbiol.">
        <title>The Global Catalogue of Microorganisms (GCM) 10K type strain sequencing project: providing services to taxonomists for standard genome sequencing and annotation.</title>
        <authorList>
            <consortium name="The Broad Institute Genomics Platform"/>
            <consortium name="The Broad Institute Genome Sequencing Center for Infectious Disease"/>
            <person name="Wu L."/>
            <person name="Ma J."/>
        </authorList>
    </citation>
    <scope>NUCLEOTIDE SEQUENCE [LARGE SCALE GENOMIC DNA]</scope>
    <source>
        <strain evidence="4">KCTC 23984</strain>
    </source>
</reference>
<evidence type="ECO:0000313" key="3">
    <source>
        <dbReference type="EMBL" id="MFD3004046.1"/>
    </source>
</evidence>
<dbReference type="InterPro" id="IPR003675">
    <property type="entry name" value="Rce1/LyrA-like_dom"/>
</dbReference>
<sequence>PYFWKMKKNRYFVRKTFELLLLYVAIPLFTKYQLHGIYNLVPLLGMGLLLFLLLFRSKRFHNRRFLRLDSVNWKFLVGRFLLLSALVYGFIRFFHQDLLYYLPQQNLDRYLLTVALYPFWSVIPQEIVYRGWYYHRYSDFFTNEKVSVLVNSVFFGFSHIVFGNWVAICGAFLVSFVFSHTYRKHNSLLIVVIEHFFYGVMIFSLGMGRFFK</sequence>
<feature type="non-terminal residue" evidence="3">
    <location>
        <position position="1"/>
    </location>
</feature>
<gene>
    <name evidence="3" type="ORF">ACFS7Z_27085</name>
</gene>
<name>A0ABW6C4Y2_9BACT</name>
<evidence type="ECO:0000256" key="1">
    <source>
        <dbReference type="SAM" id="Phobius"/>
    </source>
</evidence>
<comment type="caution">
    <text evidence="3">The sequence shown here is derived from an EMBL/GenBank/DDBJ whole genome shotgun (WGS) entry which is preliminary data.</text>
</comment>
<dbReference type="EC" id="3.4.-.-" evidence="3"/>